<feature type="compositionally biased region" description="Polar residues" evidence="1">
    <location>
        <begin position="34"/>
        <end position="51"/>
    </location>
</feature>
<reference evidence="2" key="2">
    <citation type="submission" date="2020-11" db="EMBL/GenBank/DDBJ databases">
        <authorList>
            <person name="McCartney M.A."/>
            <person name="Auch B."/>
            <person name="Kono T."/>
            <person name="Mallez S."/>
            <person name="Becker A."/>
            <person name="Gohl D.M."/>
            <person name="Silverstein K.A.T."/>
            <person name="Koren S."/>
            <person name="Bechman K.B."/>
            <person name="Herman A."/>
            <person name="Abrahante J.E."/>
            <person name="Garbe J."/>
        </authorList>
    </citation>
    <scope>NUCLEOTIDE SEQUENCE</scope>
    <source>
        <strain evidence="2">Duluth1</strain>
        <tissue evidence="2">Whole animal</tissue>
    </source>
</reference>
<name>A0A9D4M0H2_DREPO</name>
<feature type="region of interest" description="Disordered" evidence="1">
    <location>
        <begin position="25"/>
        <end position="57"/>
    </location>
</feature>
<gene>
    <name evidence="2" type="ORF">DPMN_030224</name>
</gene>
<reference evidence="2" key="1">
    <citation type="journal article" date="2019" name="bioRxiv">
        <title>The Genome of the Zebra Mussel, Dreissena polymorpha: A Resource for Invasive Species Research.</title>
        <authorList>
            <person name="McCartney M.A."/>
            <person name="Auch B."/>
            <person name="Kono T."/>
            <person name="Mallez S."/>
            <person name="Zhang Y."/>
            <person name="Obille A."/>
            <person name="Becker A."/>
            <person name="Abrahante J.E."/>
            <person name="Garbe J."/>
            <person name="Badalamenti J.P."/>
            <person name="Herman A."/>
            <person name="Mangelson H."/>
            <person name="Liachko I."/>
            <person name="Sullivan S."/>
            <person name="Sone E.D."/>
            <person name="Koren S."/>
            <person name="Silverstein K.A.T."/>
            <person name="Beckman K.B."/>
            <person name="Gohl D.M."/>
        </authorList>
    </citation>
    <scope>NUCLEOTIDE SEQUENCE</scope>
    <source>
        <strain evidence="2">Duluth1</strain>
        <tissue evidence="2">Whole animal</tissue>
    </source>
</reference>
<dbReference type="Proteomes" id="UP000828390">
    <property type="component" value="Unassembled WGS sequence"/>
</dbReference>
<sequence length="208" mass="23398">MSRKCISIPTDAMLRHIRVDIASAPAKRRKQNMSRKSASSFHVNGTSSPYESNDPESDGSTFVLHNRHFSTRFMAMIGHGILVDLEKLLMRTSKTETMTITMMAAVWRITKMDMIAVLPELCGTVDEAIVRNIANDKNSIIEYSIFSPLKHGSTNINRSRMQRKIFGRTMVTKTYHGLRLSLIENVTNVSSASSLLDQDTLFKCEIPS</sequence>
<dbReference type="AlphaFoldDB" id="A0A9D4M0H2"/>
<evidence type="ECO:0000256" key="1">
    <source>
        <dbReference type="SAM" id="MobiDB-lite"/>
    </source>
</evidence>
<protein>
    <submittedName>
        <fullName evidence="2">Uncharacterized protein</fullName>
    </submittedName>
</protein>
<organism evidence="2 3">
    <name type="scientific">Dreissena polymorpha</name>
    <name type="common">Zebra mussel</name>
    <name type="synonym">Mytilus polymorpha</name>
    <dbReference type="NCBI Taxonomy" id="45954"/>
    <lineage>
        <taxon>Eukaryota</taxon>
        <taxon>Metazoa</taxon>
        <taxon>Spiralia</taxon>
        <taxon>Lophotrochozoa</taxon>
        <taxon>Mollusca</taxon>
        <taxon>Bivalvia</taxon>
        <taxon>Autobranchia</taxon>
        <taxon>Heteroconchia</taxon>
        <taxon>Euheterodonta</taxon>
        <taxon>Imparidentia</taxon>
        <taxon>Neoheterodontei</taxon>
        <taxon>Myida</taxon>
        <taxon>Dreissenoidea</taxon>
        <taxon>Dreissenidae</taxon>
        <taxon>Dreissena</taxon>
    </lineage>
</organism>
<accession>A0A9D4M0H2</accession>
<proteinExistence type="predicted"/>
<dbReference type="EMBL" id="JAIWYP010000002">
    <property type="protein sequence ID" value="KAH3867099.1"/>
    <property type="molecule type" value="Genomic_DNA"/>
</dbReference>
<evidence type="ECO:0000313" key="3">
    <source>
        <dbReference type="Proteomes" id="UP000828390"/>
    </source>
</evidence>
<keyword evidence="3" id="KW-1185">Reference proteome</keyword>
<evidence type="ECO:0000313" key="2">
    <source>
        <dbReference type="EMBL" id="KAH3867099.1"/>
    </source>
</evidence>
<comment type="caution">
    <text evidence="2">The sequence shown here is derived from an EMBL/GenBank/DDBJ whole genome shotgun (WGS) entry which is preliminary data.</text>
</comment>